<feature type="domain" description="Cyclic nucleotide-binding" evidence="3">
    <location>
        <begin position="468"/>
        <end position="538"/>
    </location>
</feature>
<protein>
    <submittedName>
        <fullName evidence="4">Cyclic nucleotide-binding protein</fullName>
    </submittedName>
</protein>
<dbReference type="Gene3D" id="1.10.287.70">
    <property type="match status" value="1"/>
</dbReference>
<evidence type="ECO:0000256" key="2">
    <source>
        <dbReference type="SAM" id="Phobius"/>
    </source>
</evidence>
<proteinExistence type="predicted"/>
<organism evidence="4 5">
    <name type="scientific">Pseudocohnilembus persalinus</name>
    <name type="common">Ciliate</name>
    <dbReference type="NCBI Taxonomy" id="266149"/>
    <lineage>
        <taxon>Eukaryota</taxon>
        <taxon>Sar</taxon>
        <taxon>Alveolata</taxon>
        <taxon>Ciliophora</taxon>
        <taxon>Intramacronucleata</taxon>
        <taxon>Oligohymenophorea</taxon>
        <taxon>Scuticociliatia</taxon>
        <taxon>Philasterida</taxon>
        <taxon>Pseudocohnilembidae</taxon>
        <taxon>Pseudocohnilembus</taxon>
    </lineage>
</organism>
<evidence type="ECO:0000313" key="5">
    <source>
        <dbReference type="Proteomes" id="UP000054937"/>
    </source>
</evidence>
<feature type="region of interest" description="Disordered" evidence="1">
    <location>
        <begin position="70"/>
        <end position="93"/>
    </location>
</feature>
<reference evidence="4 5" key="1">
    <citation type="journal article" date="2015" name="Sci. Rep.">
        <title>Genome of the facultative scuticociliatosis pathogen Pseudocohnilembus persalinus provides insight into its virulence through horizontal gene transfer.</title>
        <authorList>
            <person name="Xiong J."/>
            <person name="Wang G."/>
            <person name="Cheng J."/>
            <person name="Tian M."/>
            <person name="Pan X."/>
            <person name="Warren A."/>
            <person name="Jiang C."/>
            <person name="Yuan D."/>
            <person name="Miao W."/>
        </authorList>
    </citation>
    <scope>NUCLEOTIDE SEQUENCE [LARGE SCALE GENOMIC DNA]</scope>
    <source>
        <strain evidence="4">36N120E</strain>
    </source>
</reference>
<dbReference type="InterPro" id="IPR014710">
    <property type="entry name" value="RmlC-like_jellyroll"/>
</dbReference>
<dbReference type="Proteomes" id="UP000054937">
    <property type="component" value="Unassembled WGS sequence"/>
</dbReference>
<dbReference type="GO" id="GO:0005249">
    <property type="term" value="F:voltage-gated potassium channel activity"/>
    <property type="evidence" value="ECO:0007669"/>
    <property type="project" value="TreeGrafter"/>
</dbReference>
<dbReference type="Gene3D" id="1.10.287.630">
    <property type="entry name" value="Helix hairpin bin"/>
    <property type="match status" value="1"/>
</dbReference>
<dbReference type="SUPFAM" id="SSF51206">
    <property type="entry name" value="cAMP-binding domain-like"/>
    <property type="match status" value="1"/>
</dbReference>
<dbReference type="InterPro" id="IPR000595">
    <property type="entry name" value="cNMP-bd_dom"/>
</dbReference>
<feature type="region of interest" description="Disordered" evidence="1">
    <location>
        <begin position="715"/>
        <end position="743"/>
    </location>
</feature>
<dbReference type="PANTHER" id="PTHR45689:SF5">
    <property type="entry name" value="I[[H]] CHANNEL, ISOFORM E"/>
    <property type="match status" value="1"/>
</dbReference>
<comment type="caution">
    <text evidence="4">The sequence shown here is derived from an EMBL/GenBank/DDBJ whole genome shotgun (WGS) entry which is preliminary data.</text>
</comment>
<feature type="compositionally biased region" description="Low complexity" evidence="1">
    <location>
        <begin position="723"/>
        <end position="733"/>
    </location>
</feature>
<dbReference type="InterPro" id="IPR018490">
    <property type="entry name" value="cNMP-bd_dom_sf"/>
</dbReference>
<name>A0A0V0QRG7_PSEPJ</name>
<feature type="compositionally biased region" description="Polar residues" evidence="1">
    <location>
        <begin position="70"/>
        <end position="83"/>
    </location>
</feature>
<dbReference type="SUPFAM" id="SSF81324">
    <property type="entry name" value="Voltage-gated potassium channels"/>
    <property type="match status" value="1"/>
</dbReference>
<dbReference type="Pfam" id="PF00027">
    <property type="entry name" value="cNMP_binding"/>
    <property type="match status" value="1"/>
</dbReference>
<dbReference type="GO" id="GO:0035725">
    <property type="term" value="P:sodium ion transmembrane transport"/>
    <property type="evidence" value="ECO:0007669"/>
    <property type="project" value="TreeGrafter"/>
</dbReference>
<feature type="transmembrane region" description="Helical" evidence="2">
    <location>
        <begin position="292"/>
        <end position="310"/>
    </location>
</feature>
<dbReference type="Pfam" id="PF07885">
    <property type="entry name" value="Ion_trans_2"/>
    <property type="match status" value="1"/>
</dbReference>
<feature type="region of interest" description="Disordered" evidence="1">
    <location>
        <begin position="984"/>
        <end position="1021"/>
    </location>
</feature>
<dbReference type="InterPro" id="IPR051413">
    <property type="entry name" value="K/Na_HCN_channel"/>
</dbReference>
<keyword evidence="2" id="KW-1133">Transmembrane helix</keyword>
<evidence type="ECO:0000313" key="4">
    <source>
        <dbReference type="EMBL" id="KRX04859.1"/>
    </source>
</evidence>
<keyword evidence="5" id="KW-1185">Reference proteome</keyword>
<feature type="transmembrane region" description="Helical" evidence="2">
    <location>
        <begin position="231"/>
        <end position="255"/>
    </location>
</feature>
<dbReference type="InterPro" id="IPR013099">
    <property type="entry name" value="K_chnl_dom"/>
</dbReference>
<dbReference type="PANTHER" id="PTHR45689">
    <property type="entry name" value="I[[H]] CHANNEL, ISOFORM E"/>
    <property type="match status" value="1"/>
</dbReference>
<gene>
    <name evidence="4" type="ORF">PPERSA_06493</name>
</gene>
<feature type="transmembrane region" description="Helical" evidence="2">
    <location>
        <begin position="322"/>
        <end position="343"/>
    </location>
</feature>
<feature type="compositionally biased region" description="Low complexity" evidence="1">
    <location>
        <begin position="984"/>
        <end position="1000"/>
    </location>
</feature>
<feature type="compositionally biased region" description="Low complexity" evidence="1">
    <location>
        <begin position="1008"/>
        <end position="1019"/>
    </location>
</feature>
<dbReference type="InParanoid" id="A0A0V0QRG7"/>
<keyword evidence="2" id="KW-0812">Transmembrane</keyword>
<dbReference type="OrthoDB" id="421226at2759"/>
<sequence>MQNSSYKLDLEKYNQNNLNIEKQPLDILRRSSYRASNTKKAQNLMLLSQQPQSGKKLSIQQSDSYNENQSIYTANGVSPPQKRQGNKRKSQNFVLPKSKFRKEKSKILSNQTLNGLQNQNQKQNLTQTQTYNQMGKLKNIFLLLKMKEFARQWVSKIGSRKFQYLKAHHYNLLADASLQQNLYSEMEQQSLNLCQKVIKAIINTKQITKCMKSLDICSSQIKVFSPSHWSILIWDCLVAFAYVLLFFLVPISVAINKQIDDLFQILFEALQTKNLENTWMAYNQVYQDTWKIQYIYSLYFFVVTMCTVGYGDVSPVGNNEILLSIFTMLVACGVFAHCINAIGQMFQFVSQERNINQKNMVAINQFMYKKKISFKLQYQIREYLEYYWRENKEVDSQLELGVFSQLSDDLKHQLLLDANKVVLSESSVFKTNFSDKFISNCVSIIQEKFHQPGQIVKTQYEEKGEACIYFIEEGEIEFYIEQQNKQDSSRRIHTLKRMKSGYFGFYSFFTGLNEKYKVRTLDFTKLLVIKKNDFVELIKNYNDDYEKFCYIRDQLILNEDSSQIGQKCSCCGSISHDFLTCSLIHQTFDPYKVEENSDMESETSEESSSSSIMNDIQSQISQNYIKEVIEENEQDTYIQSKKKSIKLSKQNQKLNQSNQGVFNKINNFFDDEMDDLIEENSYILNQNSEQSQKIETDKILVKCNKQDKNEMNIEENNFKDHNSNISSSINSNKKSQKNDDTDTKNSLLDIQNVITAQKSTIQSEQINIKKIEQDNNQQVKLKTDIDCNHDKISSKMSNSSSIKLDTYENFLYNQEQKSPTLFSKKDFIIEPYDASPINDIYKSYIKMNSQKNKKKNHRFVQQQQKMEYYQQTNSIEKSPQQTKNRLQNYHTSENNIYDITNKYETNLNDKQEIIPKKRKSKLNIKKYQLNDITEKNSVETDKKSQQENLYKSQGRKSLILQGDQYHKRFSMGANTCSMLQSKENYNSNQDKNNNNNINDDIQNHSKDNNNNNINQGQQQKQEEQQLFYYNDNFFDNEWNLDSCQLKNINVENDMDCFKNFEYYFPKHNVSTMLKKFESAQERKIMQKMLQYQNNNKKKYRQVKKQLARYQQLGSIIITENPSDMESQTDYSDATQNQISRKQLNMLKSGNGMLESNQRLSLQSQNLCDFMKSSMQRGKSMGRSYQPSKKKKFIECQLHPGQKIKAICLKKECQNSYRMACFQCQTNSHNEDLQNFVNLKEIKQLTDKQNVLDENQLKQVISDFKQDILSKLEYMENKVNSYLEIKQQKISEYVQKFTQDINQIYSLNNFKQCINEVYSGNMNQEQFNKEVESFINDEKKAKFKQNVGQKFEQIKNFNDFGLLTHDLEEPIKIMHNISAQLNTLVNKITNTGQINLISGKIDKNVNNNIFQFGVKQEGDNVDVDQVIFESAIGQSKPKIFDINASKLRFRIQNLQEDFSKFQLCCGIYSKQDGGRPEENGTYVELGEKIIAKTKGEIMIKKWEKIFKQLQGKQQKQLFVVVHFNPQESLFQLTITTDNSQDEQIIFNNKENFNDPQKNDWVFYTKSENQNNMEIEFTDFHLE</sequence>
<dbReference type="EMBL" id="LDAU01000110">
    <property type="protein sequence ID" value="KRX04859.1"/>
    <property type="molecule type" value="Genomic_DNA"/>
</dbReference>
<dbReference type="PROSITE" id="PS50042">
    <property type="entry name" value="CNMP_BINDING_3"/>
    <property type="match status" value="1"/>
</dbReference>
<dbReference type="CDD" id="cd00038">
    <property type="entry name" value="CAP_ED"/>
    <property type="match status" value="1"/>
</dbReference>
<dbReference type="Gene3D" id="2.60.120.10">
    <property type="entry name" value="Jelly Rolls"/>
    <property type="match status" value="1"/>
</dbReference>
<evidence type="ECO:0000256" key="1">
    <source>
        <dbReference type="SAM" id="MobiDB-lite"/>
    </source>
</evidence>
<dbReference type="GO" id="GO:0003254">
    <property type="term" value="P:regulation of membrane depolarization"/>
    <property type="evidence" value="ECO:0007669"/>
    <property type="project" value="TreeGrafter"/>
</dbReference>
<feature type="region of interest" description="Disordered" evidence="1">
    <location>
        <begin position="874"/>
        <end position="893"/>
    </location>
</feature>
<accession>A0A0V0QRG7</accession>
<evidence type="ECO:0000259" key="3">
    <source>
        <dbReference type="PROSITE" id="PS50042"/>
    </source>
</evidence>
<dbReference type="GO" id="GO:0098855">
    <property type="term" value="C:HCN channel complex"/>
    <property type="evidence" value="ECO:0007669"/>
    <property type="project" value="TreeGrafter"/>
</dbReference>
<keyword evidence="2" id="KW-0472">Membrane</keyword>